<proteinExistence type="predicted"/>
<dbReference type="EMBL" id="SACO01000004">
    <property type="protein sequence ID" value="RVU05721.1"/>
    <property type="molecule type" value="Genomic_DNA"/>
</dbReference>
<comment type="caution">
    <text evidence="3">The sequence shown here is derived from an EMBL/GenBank/DDBJ whole genome shotgun (WGS) entry which is preliminary data.</text>
</comment>
<accession>A0A437N756</accession>
<dbReference type="OrthoDB" id="5522043at2"/>
<organism evidence="3 4">
    <name type="scientific">Novosphingobium umbonatum</name>
    <dbReference type="NCBI Taxonomy" id="1908524"/>
    <lineage>
        <taxon>Bacteria</taxon>
        <taxon>Pseudomonadati</taxon>
        <taxon>Pseudomonadota</taxon>
        <taxon>Alphaproteobacteria</taxon>
        <taxon>Sphingomonadales</taxon>
        <taxon>Sphingomonadaceae</taxon>
        <taxon>Novosphingobium</taxon>
    </lineage>
</organism>
<dbReference type="InterPro" id="IPR029069">
    <property type="entry name" value="HotDog_dom_sf"/>
</dbReference>
<feature type="domain" description="Peroxisomal multifunctional enzyme type 2-like N-terminal" evidence="2">
    <location>
        <begin position="35"/>
        <end position="156"/>
    </location>
</feature>
<keyword evidence="4" id="KW-1185">Reference proteome</keyword>
<dbReference type="PANTHER" id="PTHR13078:SF56">
    <property type="entry name" value="PEROXISOMAL MULTIFUNCTIONAL ENZYME TYPE 2"/>
    <property type="match status" value="1"/>
</dbReference>
<dbReference type="GO" id="GO:0003857">
    <property type="term" value="F:(3S)-3-hydroxyacyl-CoA dehydrogenase (NAD+) activity"/>
    <property type="evidence" value="ECO:0007669"/>
    <property type="project" value="TreeGrafter"/>
</dbReference>
<evidence type="ECO:0000259" key="2">
    <source>
        <dbReference type="Pfam" id="PF22622"/>
    </source>
</evidence>
<evidence type="ECO:0000259" key="1">
    <source>
        <dbReference type="Pfam" id="PF01575"/>
    </source>
</evidence>
<reference evidence="3 4" key="1">
    <citation type="submission" date="2019-01" db="EMBL/GenBank/DDBJ databases">
        <authorList>
            <person name="Chen W.-M."/>
        </authorList>
    </citation>
    <scope>NUCLEOTIDE SEQUENCE [LARGE SCALE GENOMIC DNA]</scope>
    <source>
        <strain evidence="3 4">FSY-9</strain>
    </source>
</reference>
<gene>
    <name evidence="3" type="ORF">EOE18_06955</name>
</gene>
<evidence type="ECO:0000313" key="3">
    <source>
        <dbReference type="EMBL" id="RVU05721.1"/>
    </source>
</evidence>
<dbReference type="Pfam" id="PF22622">
    <property type="entry name" value="MFE-2_hydrat-2_N"/>
    <property type="match status" value="1"/>
</dbReference>
<dbReference type="GO" id="GO:0044594">
    <property type="term" value="F:17-beta-hydroxysteroid dehydrogenase (NAD+) activity"/>
    <property type="evidence" value="ECO:0007669"/>
    <property type="project" value="TreeGrafter"/>
</dbReference>
<dbReference type="SUPFAM" id="SSF54637">
    <property type="entry name" value="Thioesterase/thiol ester dehydrase-isomerase"/>
    <property type="match status" value="2"/>
</dbReference>
<dbReference type="Proteomes" id="UP000282837">
    <property type="component" value="Unassembled WGS sequence"/>
</dbReference>
<feature type="domain" description="MaoC-like" evidence="1">
    <location>
        <begin position="189"/>
        <end position="281"/>
    </location>
</feature>
<dbReference type="InterPro" id="IPR054357">
    <property type="entry name" value="MFE-2_N"/>
</dbReference>
<dbReference type="InterPro" id="IPR002539">
    <property type="entry name" value="MaoC-like_dom"/>
</dbReference>
<protein>
    <submittedName>
        <fullName evidence="3">3-alpha,7-alpha, 12-alpha-trihydroxy-5-beta-cholest-24-enoyl-CoA hydratase</fullName>
    </submittedName>
</protein>
<dbReference type="PANTHER" id="PTHR13078">
    <property type="entry name" value="PEROXISOMAL MULTIFUNCTIONAL ENZYME TYPE 2-RELATED"/>
    <property type="match status" value="1"/>
</dbReference>
<dbReference type="Gene3D" id="3.10.129.10">
    <property type="entry name" value="Hotdog Thioesterase"/>
    <property type="match status" value="1"/>
</dbReference>
<sequence>MMRYPLPDHRWRPIMAVNIDSLAALSLPDVACSITPQAAILYALSIGLGTGPDELPFVYEGAGLRVFATMPVVLGDPGAWWSDPLLGLPSSGPLHGEQSLEIYGDIPLDVPLLARNRIIGLRPRGAGHLAVLVERILTRGDSGALLARGQSMLFFRNAEAVGEGFGDMALSAIPPCPPSPLAGRSIVETHATSALLYRLNGDTNPLHADPVAAQQAGFRVPILHGLLSMGLTAVALWRLGKGAGIKALSLRFTAPAYPQDRLVIDHVKDGPHIWFSATTAEARVLDRGYILLDDG</sequence>
<name>A0A437N756_9SPHN</name>
<dbReference type="Pfam" id="PF01575">
    <property type="entry name" value="MaoC_dehydratas"/>
    <property type="match status" value="1"/>
</dbReference>
<dbReference type="GO" id="GO:0004300">
    <property type="term" value="F:enoyl-CoA hydratase activity"/>
    <property type="evidence" value="ECO:0007669"/>
    <property type="project" value="TreeGrafter"/>
</dbReference>
<dbReference type="AlphaFoldDB" id="A0A437N756"/>
<dbReference type="GO" id="GO:0006635">
    <property type="term" value="P:fatty acid beta-oxidation"/>
    <property type="evidence" value="ECO:0007669"/>
    <property type="project" value="TreeGrafter"/>
</dbReference>
<evidence type="ECO:0000313" key="4">
    <source>
        <dbReference type="Proteomes" id="UP000282837"/>
    </source>
</evidence>